<dbReference type="InterPro" id="IPR007197">
    <property type="entry name" value="rSAM"/>
</dbReference>
<evidence type="ECO:0000256" key="4">
    <source>
        <dbReference type="ARBA" id="ARBA00022691"/>
    </source>
</evidence>
<dbReference type="InterPro" id="IPR034457">
    <property type="entry name" value="Organic_radical-activating"/>
</dbReference>
<feature type="domain" description="Radical SAM core" evidence="11">
    <location>
        <begin position="14"/>
        <end position="272"/>
    </location>
</feature>
<comment type="cofactor">
    <cofactor evidence="1">
        <name>[4Fe-4S] cluster</name>
        <dbReference type="ChEBI" id="CHEBI:49883"/>
    </cofactor>
</comment>
<dbReference type="SUPFAM" id="SSF102114">
    <property type="entry name" value="Radical SAM enzymes"/>
    <property type="match status" value="1"/>
</dbReference>
<evidence type="ECO:0000256" key="7">
    <source>
        <dbReference type="ARBA" id="ARBA00023004"/>
    </source>
</evidence>
<reference evidence="12 13" key="1">
    <citation type="submission" date="2016-11" db="EMBL/GenBank/DDBJ databases">
        <authorList>
            <person name="Jaros S."/>
            <person name="Januszkiewicz K."/>
            <person name="Wedrychowicz H."/>
        </authorList>
    </citation>
    <scope>NUCLEOTIDE SEQUENCE [LARGE SCALE GENOMIC DNA]</scope>
    <source>
        <strain evidence="12 13">DSM 6191</strain>
    </source>
</reference>
<evidence type="ECO:0000256" key="9">
    <source>
        <dbReference type="ARBA" id="ARBA00047365"/>
    </source>
</evidence>
<dbReference type="PANTHER" id="PTHR30352:SF13">
    <property type="entry name" value="GLYCYL-RADICAL ENZYME ACTIVATING ENZYME YJJW-RELATED"/>
    <property type="match status" value="1"/>
</dbReference>
<evidence type="ECO:0000259" key="10">
    <source>
        <dbReference type="PROSITE" id="PS51379"/>
    </source>
</evidence>
<dbReference type="InterPro" id="IPR040074">
    <property type="entry name" value="BssD/PflA/YjjW"/>
</dbReference>
<dbReference type="GO" id="GO:0051539">
    <property type="term" value="F:4 iron, 4 sulfur cluster binding"/>
    <property type="evidence" value="ECO:0007669"/>
    <property type="project" value="UniProtKB-KW"/>
</dbReference>
<dbReference type="PROSITE" id="PS00198">
    <property type="entry name" value="4FE4S_FER_1"/>
    <property type="match status" value="1"/>
</dbReference>
<evidence type="ECO:0000313" key="13">
    <source>
        <dbReference type="Proteomes" id="UP000184241"/>
    </source>
</evidence>
<dbReference type="SFLD" id="SFLDG01066">
    <property type="entry name" value="organic_radical-activating_enz"/>
    <property type="match status" value="1"/>
</dbReference>
<comment type="catalytic activity">
    <reaction evidence="9">
        <text>glycyl-[protein] + reduced [flavodoxin] + S-adenosyl-L-methionine = glycin-2-yl radical-[protein] + semiquinone [flavodoxin] + 5'-deoxyadenosine + L-methionine + H(+)</text>
        <dbReference type="Rhea" id="RHEA:61976"/>
        <dbReference type="Rhea" id="RHEA-COMP:10622"/>
        <dbReference type="Rhea" id="RHEA-COMP:14480"/>
        <dbReference type="Rhea" id="RHEA-COMP:15993"/>
        <dbReference type="Rhea" id="RHEA-COMP:15994"/>
        <dbReference type="ChEBI" id="CHEBI:15378"/>
        <dbReference type="ChEBI" id="CHEBI:17319"/>
        <dbReference type="ChEBI" id="CHEBI:29947"/>
        <dbReference type="ChEBI" id="CHEBI:32722"/>
        <dbReference type="ChEBI" id="CHEBI:57618"/>
        <dbReference type="ChEBI" id="CHEBI:57844"/>
        <dbReference type="ChEBI" id="CHEBI:59789"/>
        <dbReference type="ChEBI" id="CHEBI:140311"/>
    </reaction>
</comment>
<dbReference type="Pfam" id="PF04055">
    <property type="entry name" value="Radical_SAM"/>
    <property type="match status" value="1"/>
</dbReference>
<keyword evidence="6" id="KW-0560">Oxidoreductase</keyword>
<dbReference type="InterPro" id="IPR023912">
    <property type="entry name" value="YjjW_bact"/>
</dbReference>
<dbReference type="GO" id="GO:0016491">
    <property type="term" value="F:oxidoreductase activity"/>
    <property type="evidence" value="ECO:0007669"/>
    <property type="project" value="UniProtKB-KW"/>
</dbReference>
<dbReference type="PIRSF" id="PIRSF000371">
    <property type="entry name" value="PFL_act_enz"/>
    <property type="match status" value="1"/>
</dbReference>
<accession>A0A1M5UGB2</accession>
<dbReference type="PROSITE" id="PS51379">
    <property type="entry name" value="4FE4S_FER_2"/>
    <property type="match status" value="1"/>
</dbReference>
<keyword evidence="7" id="KW-0408">Iron</keyword>
<evidence type="ECO:0000256" key="5">
    <source>
        <dbReference type="ARBA" id="ARBA00022723"/>
    </source>
</evidence>
<dbReference type="PANTHER" id="PTHR30352">
    <property type="entry name" value="PYRUVATE FORMATE-LYASE-ACTIVATING ENZYME"/>
    <property type="match status" value="1"/>
</dbReference>
<dbReference type="Gene3D" id="3.20.20.70">
    <property type="entry name" value="Aldolase class I"/>
    <property type="match status" value="1"/>
</dbReference>
<dbReference type="InterPro" id="IPR013785">
    <property type="entry name" value="Aldolase_TIM"/>
</dbReference>
<dbReference type="AlphaFoldDB" id="A0A1M5UGB2"/>
<organism evidence="12 13">
    <name type="scientific">Clostridium intestinale DSM 6191</name>
    <dbReference type="NCBI Taxonomy" id="1121320"/>
    <lineage>
        <taxon>Bacteria</taxon>
        <taxon>Bacillati</taxon>
        <taxon>Bacillota</taxon>
        <taxon>Clostridia</taxon>
        <taxon>Eubacteriales</taxon>
        <taxon>Clostridiaceae</taxon>
        <taxon>Clostridium</taxon>
    </lineage>
</organism>
<dbReference type="EMBL" id="FQXU01000003">
    <property type="protein sequence ID" value="SHH61958.1"/>
    <property type="molecule type" value="Genomic_DNA"/>
</dbReference>
<dbReference type="GO" id="GO:0046872">
    <property type="term" value="F:metal ion binding"/>
    <property type="evidence" value="ECO:0007669"/>
    <property type="project" value="UniProtKB-KW"/>
</dbReference>
<keyword evidence="3" id="KW-0004">4Fe-4S</keyword>
<comment type="similarity">
    <text evidence="2">Belongs to the organic radical-activating enzymes family.</text>
</comment>
<dbReference type="InterPro" id="IPR017896">
    <property type="entry name" value="4Fe4S_Fe-S-bd"/>
</dbReference>
<evidence type="ECO:0000256" key="8">
    <source>
        <dbReference type="ARBA" id="ARBA00023014"/>
    </source>
</evidence>
<evidence type="ECO:0000256" key="6">
    <source>
        <dbReference type="ARBA" id="ARBA00023002"/>
    </source>
</evidence>
<dbReference type="NCBIfam" id="TIGR04041">
    <property type="entry name" value="activase_YjjW"/>
    <property type="match status" value="1"/>
</dbReference>
<dbReference type="InterPro" id="IPR017900">
    <property type="entry name" value="4Fe4S_Fe_S_CS"/>
</dbReference>
<dbReference type="Proteomes" id="UP000184241">
    <property type="component" value="Unassembled WGS sequence"/>
</dbReference>
<evidence type="ECO:0000256" key="3">
    <source>
        <dbReference type="ARBA" id="ARBA00022485"/>
    </source>
</evidence>
<evidence type="ECO:0000256" key="1">
    <source>
        <dbReference type="ARBA" id="ARBA00001966"/>
    </source>
</evidence>
<keyword evidence="5" id="KW-0479">Metal-binding</keyword>
<feature type="domain" description="4Fe-4S ferredoxin-type" evidence="10">
    <location>
        <begin position="37"/>
        <end position="64"/>
    </location>
</feature>
<evidence type="ECO:0000256" key="2">
    <source>
        <dbReference type="ARBA" id="ARBA00009777"/>
    </source>
</evidence>
<dbReference type="SUPFAM" id="SSF54862">
    <property type="entry name" value="4Fe-4S ferredoxins"/>
    <property type="match status" value="1"/>
</dbReference>
<gene>
    <name evidence="12" type="ORF">SAMN02745941_00514</name>
</gene>
<dbReference type="PROSITE" id="PS01087">
    <property type="entry name" value="RADICAL_ACTIVATING"/>
    <property type="match status" value="1"/>
</dbReference>
<keyword evidence="8" id="KW-0411">Iron-sulfur</keyword>
<keyword evidence="4" id="KW-0949">S-adenosyl-L-methionine</keyword>
<dbReference type="SFLD" id="SFLDF00392">
    <property type="entry name" value="YjjI_activase"/>
    <property type="match status" value="1"/>
</dbReference>
<name>A0A1M5UGB2_9CLOT</name>
<dbReference type="Gene3D" id="3.30.70.20">
    <property type="match status" value="1"/>
</dbReference>
<dbReference type="InterPro" id="IPR001989">
    <property type="entry name" value="Radical_activat_CS"/>
</dbReference>
<dbReference type="SFLD" id="SFLDG01118">
    <property type="entry name" value="activating_enzymes__group_2"/>
    <property type="match status" value="1"/>
</dbReference>
<proteinExistence type="inferred from homology"/>
<dbReference type="InterPro" id="IPR012839">
    <property type="entry name" value="Organic_radical_activase"/>
</dbReference>
<dbReference type="InterPro" id="IPR058240">
    <property type="entry name" value="rSAM_sf"/>
</dbReference>
<dbReference type="PROSITE" id="PS51918">
    <property type="entry name" value="RADICAL_SAM"/>
    <property type="match status" value="1"/>
</dbReference>
<dbReference type="SFLD" id="SFLDS00029">
    <property type="entry name" value="Radical_SAM"/>
    <property type="match status" value="1"/>
</dbReference>
<sequence length="277" mass="31289">MKGIVNKIIPFSSVDGPGNRTSIFLQGCNFNCIYCHNPETINLCSNCGLCLLSCPTKALTKDNGRVLWDKANCCNCDSCIKTCNSCSSAKVQSMSADEVMEEIMNYKPFISGITVSGGECTLQEEFLVDLFKRAKKENLTCFIDSNGSKDFRKMNELTKLCDKVMLDVKVWDKDTHNKYIQFDNTNVLNNLEYLISIDKLYEVRTVVVPDIFNNEETVEMVSKIIGKSNLNIRYKLIIFRALGVREEIKNMKSPTLDTMEQLKLIAHKNGVKDVVIV</sequence>
<evidence type="ECO:0000313" key="12">
    <source>
        <dbReference type="EMBL" id="SHH61958.1"/>
    </source>
</evidence>
<evidence type="ECO:0000259" key="11">
    <source>
        <dbReference type="PROSITE" id="PS51918"/>
    </source>
</evidence>
<protein>
    <submittedName>
        <fullName evidence="12">Glycine radical enzyme activase, YjjW family</fullName>
    </submittedName>
</protein>